<dbReference type="AlphaFoldDB" id="A0A0F7JSA4"/>
<evidence type="ECO:0000256" key="1">
    <source>
        <dbReference type="ARBA" id="ARBA00023015"/>
    </source>
</evidence>
<evidence type="ECO:0000256" key="2">
    <source>
        <dbReference type="ARBA" id="ARBA00023125"/>
    </source>
</evidence>
<feature type="domain" description="HTH tetR-type" evidence="5">
    <location>
        <begin position="6"/>
        <end position="66"/>
    </location>
</feature>
<protein>
    <recommendedName>
        <fullName evidence="5">HTH tetR-type domain-containing protein</fullName>
    </recommendedName>
</protein>
<dbReference type="GO" id="GO:0003677">
    <property type="term" value="F:DNA binding"/>
    <property type="evidence" value="ECO:0007669"/>
    <property type="project" value="UniProtKB-UniRule"/>
</dbReference>
<dbReference type="SUPFAM" id="SSF48498">
    <property type="entry name" value="Tetracyclin repressor-like, C-terminal domain"/>
    <property type="match status" value="1"/>
</dbReference>
<dbReference type="InterPro" id="IPR011075">
    <property type="entry name" value="TetR_C"/>
</dbReference>
<sequence>METKGERTRQHIIDKSLQLFSVKGYYSTSINNILEATDLTKGGLYGHFGSKEAIWYAIYDEAVKLWRRVVFEGVSGIADPLQRIEQVIENDLMNYLGGHTFKGGCFFLNSLVELSGQSPEMSRKLLRGFIRFSKLLQRWLAEAESQGQIRPGLNHREIANFIFISLNGAAALYAATRDESVLVQTTSQLHQYVKQLKA</sequence>
<dbReference type="InterPro" id="IPR023772">
    <property type="entry name" value="DNA-bd_HTH_TetR-type_CS"/>
</dbReference>
<name>A0A0F7JSA4_9GAMM</name>
<dbReference type="OrthoDB" id="4541465at2"/>
<evidence type="ECO:0000259" key="5">
    <source>
        <dbReference type="PROSITE" id="PS50977"/>
    </source>
</evidence>
<organism evidence="6 7">
    <name type="scientific">Sedimenticola thiotaurini</name>
    <dbReference type="NCBI Taxonomy" id="1543721"/>
    <lineage>
        <taxon>Bacteria</taxon>
        <taxon>Pseudomonadati</taxon>
        <taxon>Pseudomonadota</taxon>
        <taxon>Gammaproteobacteria</taxon>
        <taxon>Chromatiales</taxon>
        <taxon>Sedimenticolaceae</taxon>
        <taxon>Sedimenticola</taxon>
    </lineage>
</organism>
<dbReference type="PANTHER" id="PTHR47506:SF6">
    <property type="entry name" value="HTH-TYPE TRANSCRIPTIONAL REPRESSOR NEMR"/>
    <property type="match status" value="1"/>
</dbReference>
<dbReference type="KEGG" id="seds:AAY24_02280"/>
<dbReference type="PANTHER" id="PTHR47506">
    <property type="entry name" value="TRANSCRIPTIONAL REGULATORY PROTEIN"/>
    <property type="match status" value="1"/>
</dbReference>
<evidence type="ECO:0000256" key="4">
    <source>
        <dbReference type="PROSITE-ProRule" id="PRU00335"/>
    </source>
</evidence>
<evidence type="ECO:0000256" key="3">
    <source>
        <dbReference type="ARBA" id="ARBA00023163"/>
    </source>
</evidence>
<evidence type="ECO:0000313" key="7">
    <source>
        <dbReference type="Proteomes" id="UP000034410"/>
    </source>
</evidence>
<dbReference type="PRINTS" id="PR00455">
    <property type="entry name" value="HTHTETR"/>
</dbReference>
<keyword evidence="3" id="KW-0804">Transcription</keyword>
<dbReference type="RefSeq" id="WP_046858305.1">
    <property type="nucleotide sequence ID" value="NZ_CP011412.1"/>
</dbReference>
<feature type="DNA-binding region" description="H-T-H motif" evidence="4">
    <location>
        <begin position="29"/>
        <end position="48"/>
    </location>
</feature>
<dbReference type="Pfam" id="PF00440">
    <property type="entry name" value="TetR_N"/>
    <property type="match status" value="1"/>
</dbReference>
<dbReference type="SUPFAM" id="SSF46689">
    <property type="entry name" value="Homeodomain-like"/>
    <property type="match status" value="1"/>
</dbReference>
<proteinExistence type="predicted"/>
<dbReference type="InterPro" id="IPR036271">
    <property type="entry name" value="Tet_transcr_reg_TetR-rel_C_sf"/>
</dbReference>
<dbReference type="InterPro" id="IPR001647">
    <property type="entry name" value="HTH_TetR"/>
</dbReference>
<keyword evidence="2 4" id="KW-0238">DNA-binding</keyword>
<dbReference type="PROSITE" id="PS50977">
    <property type="entry name" value="HTH_TETR_2"/>
    <property type="match status" value="1"/>
</dbReference>
<dbReference type="Gene3D" id="1.10.357.10">
    <property type="entry name" value="Tetracycline Repressor, domain 2"/>
    <property type="match status" value="1"/>
</dbReference>
<keyword evidence="7" id="KW-1185">Reference proteome</keyword>
<dbReference type="EMBL" id="CP011412">
    <property type="protein sequence ID" value="AKH19366.1"/>
    <property type="molecule type" value="Genomic_DNA"/>
</dbReference>
<keyword evidence="1" id="KW-0805">Transcription regulation</keyword>
<evidence type="ECO:0000313" key="6">
    <source>
        <dbReference type="EMBL" id="AKH19366.1"/>
    </source>
</evidence>
<dbReference type="PROSITE" id="PS01081">
    <property type="entry name" value="HTH_TETR_1"/>
    <property type="match status" value="1"/>
</dbReference>
<accession>A0A0F7JSA4</accession>
<dbReference type="Proteomes" id="UP000034410">
    <property type="component" value="Chromosome"/>
</dbReference>
<dbReference type="Pfam" id="PF16925">
    <property type="entry name" value="TetR_C_13"/>
    <property type="match status" value="1"/>
</dbReference>
<gene>
    <name evidence="6" type="ORF">AAY24_02280</name>
</gene>
<reference evidence="6 7" key="1">
    <citation type="journal article" date="2015" name="Genome Announc.">
        <title>Complete Genome Sequence of Sedimenticola thiotaurini Strain SIP-G1, a Polyphosphate- and Polyhydroxyalkanoate-Accumulating Sulfur-Oxidizing Gammaproteobacterium Isolated from Salt Marsh Sediments.</title>
        <authorList>
            <person name="Flood B.E."/>
            <person name="Jones D.S."/>
            <person name="Bailey J.V."/>
        </authorList>
    </citation>
    <scope>NUCLEOTIDE SEQUENCE [LARGE SCALE GENOMIC DNA]</scope>
    <source>
        <strain evidence="6 7">SIP-G1</strain>
    </source>
</reference>
<dbReference type="InterPro" id="IPR009057">
    <property type="entry name" value="Homeodomain-like_sf"/>
</dbReference>